<gene>
    <name evidence="4" type="ORF">GCM10010140_40740</name>
</gene>
<dbReference type="SUPFAM" id="SSF53474">
    <property type="entry name" value="alpha/beta-Hydrolases"/>
    <property type="match status" value="1"/>
</dbReference>
<comment type="similarity">
    <text evidence="2">Belongs to the AB hydrolase superfamily. FUS2 hydrolase family.</text>
</comment>
<protein>
    <recommendedName>
        <fullName evidence="3">AB hydrolase-1 domain-containing protein</fullName>
    </recommendedName>
</protein>
<organism evidence="4 5">
    <name type="scientific">Streptosporangium pseudovulgare</name>
    <dbReference type="NCBI Taxonomy" id="35765"/>
    <lineage>
        <taxon>Bacteria</taxon>
        <taxon>Bacillati</taxon>
        <taxon>Actinomycetota</taxon>
        <taxon>Actinomycetes</taxon>
        <taxon>Streptosporangiales</taxon>
        <taxon>Streptosporangiaceae</taxon>
        <taxon>Streptosporangium</taxon>
    </lineage>
</organism>
<feature type="domain" description="AB hydrolase-1" evidence="3">
    <location>
        <begin position="82"/>
        <end position="291"/>
    </location>
</feature>
<dbReference type="Pfam" id="PF12697">
    <property type="entry name" value="Abhydrolase_6"/>
    <property type="match status" value="1"/>
</dbReference>
<evidence type="ECO:0000313" key="5">
    <source>
        <dbReference type="Proteomes" id="UP000611554"/>
    </source>
</evidence>
<keyword evidence="5" id="KW-1185">Reference proteome</keyword>
<dbReference type="EMBL" id="BMQJ01000010">
    <property type="protein sequence ID" value="GGQ06459.1"/>
    <property type="molecule type" value="Genomic_DNA"/>
</dbReference>
<keyword evidence="1" id="KW-0378">Hydrolase</keyword>
<comment type="caution">
    <text evidence="4">The sequence shown here is derived from an EMBL/GenBank/DDBJ whole genome shotgun (WGS) entry which is preliminary data.</text>
</comment>
<evidence type="ECO:0000259" key="3">
    <source>
        <dbReference type="Pfam" id="PF12697"/>
    </source>
</evidence>
<evidence type="ECO:0000256" key="2">
    <source>
        <dbReference type="ARBA" id="ARBA00038115"/>
    </source>
</evidence>
<dbReference type="InterPro" id="IPR029058">
    <property type="entry name" value="AB_hydrolase_fold"/>
</dbReference>
<reference evidence="5" key="1">
    <citation type="journal article" date="2019" name="Int. J. Syst. Evol. Microbiol.">
        <title>The Global Catalogue of Microorganisms (GCM) 10K type strain sequencing project: providing services to taxonomists for standard genome sequencing and annotation.</title>
        <authorList>
            <consortium name="The Broad Institute Genomics Platform"/>
            <consortium name="The Broad Institute Genome Sequencing Center for Infectious Disease"/>
            <person name="Wu L."/>
            <person name="Ma J."/>
        </authorList>
    </citation>
    <scope>NUCLEOTIDE SEQUENCE [LARGE SCALE GENOMIC DNA]</scope>
    <source>
        <strain evidence="5">JCM 3115</strain>
    </source>
</reference>
<dbReference type="InterPro" id="IPR000073">
    <property type="entry name" value="AB_hydrolase_1"/>
</dbReference>
<dbReference type="InterPro" id="IPR050261">
    <property type="entry name" value="FrsA_esterase"/>
</dbReference>
<dbReference type="RefSeq" id="WP_189248057.1">
    <property type="nucleotide sequence ID" value="NZ_BMQJ01000010.1"/>
</dbReference>
<dbReference type="Gene3D" id="3.40.50.1820">
    <property type="entry name" value="alpha/beta hydrolase"/>
    <property type="match status" value="1"/>
</dbReference>
<proteinExistence type="inferred from homology"/>
<sequence length="310" mass="34015">MIDTTGTAASGRRAALTAARTWWPAIRLGVQDAHRVYHPPPGRPGRTPAHKGMAMRPVSVTTSRDAVRLDGWFVPGDGPHTVVVCHGMGRTRSAVLDHIRLLHDAGHHVFAYDLRNHGGSSSDRRLGRMASRFTSDLRDVLAAVAADAEMGEGRLAVLAFSFSTWPAVYALKGKGPEVAAVICDSGPMYDIPSGFRHFASLRWGTLGEEWKRPGAYGLYRFAFTLAGTRMLAVRNWPPPLPGVRTRLMFIAGANDPVVPAGQVMRVARRYPGAERWVAPEAQHMNAVRLDREEYRERVVGFLSRAFGEAT</sequence>
<dbReference type="PANTHER" id="PTHR22946:SF9">
    <property type="entry name" value="POLYKETIDE TRANSFERASE AF380"/>
    <property type="match status" value="1"/>
</dbReference>
<evidence type="ECO:0000256" key="1">
    <source>
        <dbReference type="ARBA" id="ARBA00022801"/>
    </source>
</evidence>
<dbReference type="PANTHER" id="PTHR22946">
    <property type="entry name" value="DIENELACTONE HYDROLASE DOMAIN-CONTAINING PROTEIN-RELATED"/>
    <property type="match status" value="1"/>
</dbReference>
<name>A0ABQ2R271_9ACTN</name>
<dbReference type="Proteomes" id="UP000611554">
    <property type="component" value="Unassembled WGS sequence"/>
</dbReference>
<accession>A0ABQ2R271</accession>
<evidence type="ECO:0000313" key="4">
    <source>
        <dbReference type="EMBL" id="GGQ06459.1"/>
    </source>
</evidence>